<evidence type="ECO:0008006" key="6">
    <source>
        <dbReference type="Google" id="ProtNLM"/>
    </source>
</evidence>
<dbReference type="STRING" id="48003.BLA55_00065"/>
<dbReference type="EMBL" id="CP017813">
    <property type="protein sequence ID" value="APJ38793.1"/>
    <property type="molecule type" value="Genomic_DNA"/>
</dbReference>
<dbReference type="KEGG" id="mpul:BLA55_03780"/>
<proteinExistence type="predicted"/>
<reference evidence="2" key="1">
    <citation type="submission" date="2016-10" db="EMBL/GenBank/DDBJ databases">
        <authorList>
            <person name="de Groot N.N."/>
        </authorList>
    </citation>
    <scope>NUCLEOTIDE SEQUENCE [LARGE SCALE GENOMIC DNA]</scope>
    <source>
        <strain evidence="2">B359_6</strain>
    </source>
</reference>
<organism evidence="2 5">
    <name type="scientific">Mycoplasmopsis pullorum</name>
    <dbReference type="NCBI Taxonomy" id="48003"/>
    <lineage>
        <taxon>Bacteria</taxon>
        <taxon>Bacillati</taxon>
        <taxon>Mycoplasmatota</taxon>
        <taxon>Mycoplasmoidales</taxon>
        <taxon>Metamycoplasmataceae</taxon>
        <taxon>Mycoplasmopsis</taxon>
    </lineage>
</organism>
<feature type="chain" id="PRO_5011896992" description="Lipoprotein" evidence="1">
    <location>
        <begin position="24"/>
        <end position="795"/>
    </location>
</feature>
<dbReference type="PROSITE" id="PS51257">
    <property type="entry name" value="PROKAR_LIPOPROTEIN"/>
    <property type="match status" value="1"/>
</dbReference>
<dbReference type="OrthoDB" id="399723at2"/>
<keyword evidence="5" id="KW-1185">Reference proteome</keyword>
<reference evidence="5" key="2">
    <citation type="submission" date="2016-10" db="EMBL/GenBank/DDBJ databases">
        <authorList>
            <person name="Beylefeld A."/>
            <person name="Abolnik C."/>
        </authorList>
    </citation>
    <scope>NUCLEOTIDE SEQUENCE [LARGE SCALE GENOMIC DNA]</scope>
    <source>
        <strain evidence="5">B359_6</strain>
    </source>
</reference>
<name>A0A1L4FR57_9BACT</name>
<protein>
    <recommendedName>
        <fullName evidence="6">Lipoprotein</fullName>
    </recommendedName>
</protein>
<sequence length="795" mass="88109">MKLKKKLLLGGLGLGGLTLVATSAACGPDTKAEEIKEIVIGVDGVQKDFYNKVIEEFNKTEYHTKHGFKITILEKDVFSAKEIGTTGASDYKVVPDIFYAPEITDLASKNALTNLDKFDPSLFDTITTQLGLSDAEKQSMKEYGTVSGIERNAAKPTPEKRLYGIRHNVEGIVMASNLDYETTKNVLLSPNTNSLKELVEEGLAIVRLQDFWYGAGIMGGVFTEIAKQNSGKKDLQDLMAKILYSDGASAKSGFIIGDKYHEHFKKGVQAAMDLVFPIWQAAYLMNEEEFKQTKWAQRGITQSDLVAVIDKDMGTVQQKIWELLKAKKINFAVVGTWDVQNTQKNADTNVFVNVIKATDESAYVQQPGAWSYAINSRNNGASAERKGAISEFIKLIFKLEPYKAYFKSDSKIPYGNHMQDELKKSMTNELKEENKEFAKFYEPLGYTSADEFIDAYHSQGKVLSKAKVDYGTWDISNSNTPLDEKNIIKVDYGLDGAEFESEAWVELKNALKPVTGLRNAEAALLGIELSALVGDGQPWQVGPEIIKSEFVQAHPELIQNAEIGTLHVRKVEDYIFGANGDSGDSKEALYAKITEAIKNNTLNALYEEVKAKATEFANAAKVEVSDEVITKASELYFNNYVNNAQIRVLVEKVAPKFVLRKDGTASDVELSKATDEIAKYEKNGAINKILDVVTSRRSIEDGGLGVLTTLTERIDHSNPQFASTVWGIWNDSTFGNKVFIKETADKILAKKTETPDLDAKAEFTAAVLEQMSKLYSDKAKIMTETALQLVVTFEK</sequence>
<accession>A0A1L4FR57</accession>
<dbReference type="Proteomes" id="UP000184322">
    <property type="component" value="Chromosome"/>
</dbReference>
<dbReference type="AlphaFoldDB" id="A0A1L4FR57"/>
<evidence type="ECO:0000313" key="2">
    <source>
        <dbReference type="EMBL" id="APJ38095.1"/>
    </source>
</evidence>
<keyword evidence="1" id="KW-0732">Signal</keyword>
<dbReference type="KEGG" id="mpul:BLA55_04005"/>
<feature type="signal peptide" evidence="1">
    <location>
        <begin position="1"/>
        <end position="23"/>
    </location>
</feature>
<dbReference type="EMBL" id="CP017813">
    <property type="protein sequence ID" value="APJ38754.1"/>
    <property type="molecule type" value="Genomic_DNA"/>
</dbReference>
<dbReference type="Gene3D" id="3.40.190.10">
    <property type="entry name" value="Periplasmic binding protein-like II"/>
    <property type="match status" value="1"/>
</dbReference>
<evidence type="ECO:0000256" key="1">
    <source>
        <dbReference type="SAM" id="SignalP"/>
    </source>
</evidence>
<dbReference type="KEGG" id="mpul:BLA55_00065"/>
<evidence type="ECO:0000313" key="5">
    <source>
        <dbReference type="Proteomes" id="UP000184322"/>
    </source>
</evidence>
<dbReference type="EMBL" id="CP017813">
    <property type="protein sequence ID" value="APJ38095.1"/>
    <property type="molecule type" value="Genomic_DNA"/>
</dbReference>
<evidence type="ECO:0000313" key="4">
    <source>
        <dbReference type="EMBL" id="APJ38793.1"/>
    </source>
</evidence>
<dbReference type="RefSeq" id="WP_073372102.1">
    <property type="nucleotide sequence ID" value="NZ_CP017813.1"/>
</dbReference>
<gene>
    <name evidence="2" type="ORF">BLA55_00065</name>
    <name evidence="3" type="ORF">BLA55_03780</name>
    <name evidence="4" type="ORF">BLA55_04005</name>
</gene>
<evidence type="ECO:0000313" key="3">
    <source>
        <dbReference type="EMBL" id="APJ38754.1"/>
    </source>
</evidence>